<protein>
    <submittedName>
        <fullName evidence="2">Uncharacterized protein</fullName>
    </submittedName>
</protein>
<sequence>MTCEKTEYVQEYPWCFVIGTSGGDINRQFGLNELEYLPSTVQYKEKQYILGGISLHITNHFISILPTDGGYVLYDGLQSNHPIDSLPEILKLAAKQKPLIGKIVYFLNPKQKKKKTT</sequence>
<organism evidence="1 2">
    <name type="scientific">Panagrolaimus sp. PS1159</name>
    <dbReference type="NCBI Taxonomy" id="55785"/>
    <lineage>
        <taxon>Eukaryota</taxon>
        <taxon>Metazoa</taxon>
        <taxon>Ecdysozoa</taxon>
        <taxon>Nematoda</taxon>
        <taxon>Chromadorea</taxon>
        <taxon>Rhabditida</taxon>
        <taxon>Tylenchina</taxon>
        <taxon>Panagrolaimomorpha</taxon>
        <taxon>Panagrolaimoidea</taxon>
        <taxon>Panagrolaimidae</taxon>
        <taxon>Panagrolaimus</taxon>
    </lineage>
</organism>
<dbReference type="Proteomes" id="UP000887580">
    <property type="component" value="Unplaced"/>
</dbReference>
<evidence type="ECO:0000313" key="1">
    <source>
        <dbReference type="Proteomes" id="UP000887580"/>
    </source>
</evidence>
<proteinExistence type="predicted"/>
<name>A0AC35F7Y7_9BILA</name>
<dbReference type="WBParaSite" id="PS1159_v2.g14542.t1">
    <property type="protein sequence ID" value="PS1159_v2.g14542.t1"/>
    <property type="gene ID" value="PS1159_v2.g14542"/>
</dbReference>
<reference evidence="2" key="1">
    <citation type="submission" date="2022-11" db="UniProtKB">
        <authorList>
            <consortium name="WormBaseParasite"/>
        </authorList>
    </citation>
    <scope>IDENTIFICATION</scope>
</reference>
<evidence type="ECO:0000313" key="2">
    <source>
        <dbReference type="WBParaSite" id="PS1159_v2.g14542.t1"/>
    </source>
</evidence>
<accession>A0AC35F7Y7</accession>